<organism evidence="2 3">
    <name type="scientific">Sandaracinus amylolyticus</name>
    <dbReference type="NCBI Taxonomy" id="927083"/>
    <lineage>
        <taxon>Bacteria</taxon>
        <taxon>Pseudomonadati</taxon>
        <taxon>Myxococcota</taxon>
        <taxon>Polyangia</taxon>
        <taxon>Polyangiales</taxon>
        <taxon>Sandaracinaceae</taxon>
        <taxon>Sandaracinus</taxon>
    </lineage>
</organism>
<dbReference type="Pfam" id="PF01584">
    <property type="entry name" value="CheW"/>
    <property type="match status" value="1"/>
</dbReference>
<evidence type="ECO:0000313" key="3">
    <source>
        <dbReference type="Proteomes" id="UP000034883"/>
    </source>
</evidence>
<proteinExistence type="predicted"/>
<dbReference type="Gene3D" id="2.30.30.40">
    <property type="entry name" value="SH3 Domains"/>
    <property type="match status" value="1"/>
</dbReference>
<dbReference type="AlphaFoldDB" id="A0A0F6W6E3"/>
<reference evidence="2 3" key="1">
    <citation type="submission" date="2015-03" db="EMBL/GenBank/DDBJ databases">
        <title>Genome assembly of Sandaracinus amylolyticus DSM 53668.</title>
        <authorList>
            <person name="Sharma G."/>
            <person name="Subramanian S."/>
        </authorList>
    </citation>
    <scope>NUCLEOTIDE SEQUENCE [LARGE SCALE GENOMIC DNA]</scope>
    <source>
        <strain evidence="2 3">DSM 53668</strain>
    </source>
</reference>
<gene>
    <name evidence="2" type="ORF">DB32_005716</name>
</gene>
<dbReference type="InterPro" id="IPR002545">
    <property type="entry name" value="CheW-lke_dom"/>
</dbReference>
<evidence type="ECO:0000259" key="1">
    <source>
        <dbReference type="PROSITE" id="PS50851"/>
    </source>
</evidence>
<dbReference type="EMBL" id="CP011125">
    <property type="protein sequence ID" value="AKF08567.1"/>
    <property type="molecule type" value="Genomic_DNA"/>
</dbReference>
<sequence length="168" mass="18243">MSVAREVRRRGSDRDKNLVGFLIGDVHYAIDIQRVKEIIRPLPLVSLPHPPPAVVGVADHRGEVVPVLDVRRRFGLPASTESRRTKWLLVTLPGRTVGLIVDAVSEVFAAGEEDQRAVPAIGMGDQARGIVAVFGHRGTLVFVLDVDRIGAAAELVDVEAAFEMRGRA</sequence>
<dbReference type="SUPFAM" id="SSF50341">
    <property type="entry name" value="CheW-like"/>
    <property type="match status" value="1"/>
</dbReference>
<dbReference type="InterPro" id="IPR039315">
    <property type="entry name" value="CheW"/>
</dbReference>
<dbReference type="PANTHER" id="PTHR22617">
    <property type="entry name" value="CHEMOTAXIS SENSOR HISTIDINE KINASE-RELATED"/>
    <property type="match status" value="1"/>
</dbReference>
<dbReference type="InterPro" id="IPR036061">
    <property type="entry name" value="CheW-like_dom_sf"/>
</dbReference>
<dbReference type="GO" id="GO:0007165">
    <property type="term" value="P:signal transduction"/>
    <property type="evidence" value="ECO:0007669"/>
    <property type="project" value="InterPro"/>
</dbReference>
<dbReference type="GO" id="GO:0005829">
    <property type="term" value="C:cytosol"/>
    <property type="evidence" value="ECO:0007669"/>
    <property type="project" value="TreeGrafter"/>
</dbReference>
<accession>A0A0F6W6E3</accession>
<evidence type="ECO:0000313" key="2">
    <source>
        <dbReference type="EMBL" id="AKF08567.1"/>
    </source>
</evidence>
<dbReference type="PROSITE" id="PS50851">
    <property type="entry name" value="CHEW"/>
    <property type="match status" value="1"/>
</dbReference>
<dbReference type="GO" id="GO:0006935">
    <property type="term" value="P:chemotaxis"/>
    <property type="evidence" value="ECO:0007669"/>
    <property type="project" value="InterPro"/>
</dbReference>
<dbReference type="SMART" id="SM00260">
    <property type="entry name" value="CheW"/>
    <property type="match status" value="1"/>
</dbReference>
<dbReference type="Proteomes" id="UP000034883">
    <property type="component" value="Chromosome"/>
</dbReference>
<feature type="domain" description="CheW-like" evidence="1">
    <location>
        <begin position="15"/>
        <end position="155"/>
    </location>
</feature>
<dbReference type="Gene3D" id="2.40.50.180">
    <property type="entry name" value="CheA-289, Domain 4"/>
    <property type="match status" value="1"/>
</dbReference>
<dbReference type="KEGG" id="samy:DB32_005716"/>
<protein>
    <submittedName>
        <fullName evidence="2">Positive regulator of CheA protein activity</fullName>
    </submittedName>
</protein>
<dbReference type="STRING" id="927083.DB32_005716"/>
<keyword evidence="3" id="KW-1185">Reference proteome</keyword>
<dbReference type="PANTHER" id="PTHR22617:SF23">
    <property type="entry name" value="CHEMOTAXIS PROTEIN CHEW"/>
    <property type="match status" value="1"/>
</dbReference>
<name>A0A0F6W6E3_9BACT</name>